<evidence type="ECO:0000313" key="5">
    <source>
        <dbReference type="EMBL" id="GAA3127458.1"/>
    </source>
</evidence>
<keyword evidence="1" id="KW-0805">Transcription regulation</keyword>
<protein>
    <recommendedName>
        <fullName evidence="4">Tetracyclin repressor-like C-terminal domain-containing protein</fullName>
    </recommendedName>
</protein>
<dbReference type="SUPFAM" id="SSF48498">
    <property type="entry name" value="Tetracyclin repressor-like, C-terminal domain"/>
    <property type="match status" value="1"/>
</dbReference>
<keyword evidence="6" id="KW-1185">Reference proteome</keyword>
<evidence type="ECO:0000259" key="4">
    <source>
        <dbReference type="Pfam" id="PF16859"/>
    </source>
</evidence>
<name>A0ABP6MVS3_9ACTN</name>
<evidence type="ECO:0000256" key="3">
    <source>
        <dbReference type="SAM" id="MobiDB-lite"/>
    </source>
</evidence>
<feature type="region of interest" description="Disordered" evidence="3">
    <location>
        <begin position="73"/>
        <end position="108"/>
    </location>
</feature>
<dbReference type="Gene3D" id="1.10.357.10">
    <property type="entry name" value="Tetracycline Repressor, domain 2"/>
    <property type="match status" value="1"/>
</dbReference>
<reference evidence="6" key="1">
    <citation type="journal article" date="2019" name="Int. J. Syst. Evol. Microbiol.">
        <title>The Global Catalogue of Microorganisms (GCM) 10K type strain sequencing project: providing services to taxonomists for standard genome sequencing and annotation.</title>
        <authorList>
            <consortium name="The Broad Institute Genomics Platform"/>
            <consortium name="The Broad Institute Genome Sequencing Center for Infectious Disease"/>
            <person name="Wu L."/>
            <person name="Ma J."/>
        </authorList>
    </citation>
    <scope>NUCLEOTIDE SEQUENCE [LARGE SCALE GENOMIC DNA]</scope>
    <source>
        <strain evidence="6">JCM 11574</strain>
    </source>
</reference>
<accession>A0ABP6MVS3</accession>
<comment type="caution">
    <text evidence="5">The sequence shown here is derived from an EMBL/GenBank/DDBJ whole genome shotgun (WGS) entry which is preliminary data.</text>
</comment>
<dbReference type="InterPro" id="IPR036271">
    <property type="entry name" value="Tet_transcr_reg_TetR-rel_C_sf"/>
</dbReference>
<dbReference type="InterPro" id="IPR011075">
    <property type="entry name" value="TetR_C"/>
</dbReference>
<dbReference type="Pfam" id="PF16859">
    <property type="entry name" value="TetR_C_11"/>
    <property type="match status" value="1"/>
</dbReference>
<dbReference type="Proteomes" id="UP001500893">
    <property type="component" value="Unassembled WGS sequence"/>
</dbReference>
<keyword evidence="2" id="KW-0804">Transcription</keyword>
<organism evidence="5 6">
    <name type="scientific">Streptomyces rameus</name>
    <dbReference type="NCBI Taxonomy" id="68261"/>
    <lineage>
        <taxon>Bacteria</taxon>
        <taxon>Bacillati</taxon>
        <taxon>Actinomycetota</taxon>
        <taxon>Actinomycetes</taxon>
        <taxon>Kitasatosporales</taxon>
        <taxon>Streptomycetaceae</taxon>
        <taxon>Streptomyces</taxon>
    </lineage>
</organism>
<evidence type="ECO:0000256" key="1">
    <source>
        <dbReference type="ARBA" id="ARBA00023015"/>
    </source>
</evidence>
<dbReference type="EMBL" id="BAAAVM010000013">
    <property type="protein sequence ID" value="GAA3127458.1"/>
    <property type="molecule type" value="Genomic_DNA"/>
</dbReference>
<feature type="domain" description="Tetracyclin repressor-like C-terminal" evidence="4">
    <location>
        <begin position="2"/>
        <end position="66"/>
    </location>
</feature>
<proteinExistence type="predicted"/>
<sequence>MRRLREALLNQIADALRPAVTTAVERGQLRPGVTPEIFAMASTGPLFFERFFAGNHLGRDTVDAVLTSRAAQDTRLSAGESTRRRFAAPACTARQGSGSGAQRAHGRR</sequence>
<evidence type="ECO:0000313" key="6">
    <source>
        <dbReference type="Proteomes" id="UP001500893"/>
    </source>
</evidence>
<gene>
    <name evidence="5" type="ORF">GCM10010521_12400</name>
</gene>
<evidence type="ECO:0000256" key="2">
    <source>
        <dbReference type="ARBA" id="ARBA00023163"/>
    </source>
</evidence>